<dbReference type="Proteomes" id="UP000596742">
    <property type="component" value="Unassembled WGS sequence"/>
</dbReference>
<comment type="caution">
    <text evidence="3">The sequence shown here is derived from an EMBL/GenBank/DDBJ whole genome shotgun (WGS) entry which is preliminary data.</text>
</comment>
<dbReference type="InterPro" id="IPR001258">
    <property type="entry name" value="NHL_repeat"/>
</dbReference>
<dbReference type="PROSITE" id="PS51125">
    <property type="entry name" value="NHL"/>
    <property type="match status" value="1"/>
</dbReference>
<dbReference type="GO" id="GO:0000209">
    <property type="term" value="P:protein polyubiquitination"/>
    <property type="evidence" value="ECO:0007669"/>
    <property type="project" value="TreeGrafter"/>
</dbReference>
<dbReference type="GO" id="GO:0061630">
    <property type="term" value="F:ubiquitin protein ligase activity"/>
    <property type="evidence" value="ECO:0007669"/>
    <property type="project" value="TreeGrafter"/>
</dbReference>
<protein>
    <submittedName>
        <fullName evidence="3">Uncharacterized protein</fullName>
    </submittedName>
</protein>
<dbReference type="SUPFAM" id="SSF101898">
    <property type="entry name" value="NHL repeat"/>
    <property type="match status" value="1"/>
</dbReference>
<keyword evidence="4" id="KW-1185">Reference proteome</keyword>
<dbReference type="InterPro" id="IPR011042">
    <property type="entry name" value="6-blade_b-propeller_TolB-like"/>
</dbReference>
<feature type="repeat" description="NHL" evidence="2">
    <location>
        <begin position="149"/>
        <end position="176"/>
    </location>
</feature>
<name>A0A8B6CNC4_MYTGA</name>
<dbReference type="PANTHER" id="PTHR24104:SF47">
    <property type="entry name" value="E3 UBIQUITIN-PROTEIN LIGASE NHLRC1"/>
    <property type="match status" value="1"/>
</dbReference>
<accession>A0A8B6CNC4</accession>
<proteinExistence type="predicted"/>
<dbReference type="InterPro" id="IPR050952">
    <property type="entry name" value="TRIM-NHL_E3_ligases"/>
</dbReference>
<organism evidence="3 4">
    <name type="scientific">Mytilus galloprovincialis</name>
    <name type="common">Mediterranean mussel</name>
    <dbReference type="NCBI Taxonomy" id="29158"/>
    <lineage>
        <taxon>Eukaryota</taxon>
        <taxon>Metazoa</taxon>
        <taxon>Spiralia</taxon>
        <taxon>Lophotrochozoa</taxon>
        <taxon>Mollusca</taxon>
        <taxon>Bivalvia</taxon>
        <taxon>Autobranchia</taxon>
        <taxon>Pteriomorphia</taxon>
        <taxon>Mytilida</taxon>
        <taxon>Mytiloidea</taxon>
        <taxon>Mytilidae</taxon>
        <taxon>Mytilinae</taxon>
        <taxon>Mytilus</taxon>
    </lineage>
</organism>
<dbReference type="EMBL" id="UYJE01002079">
    <property type="protein sequence ID" value="VDI07673.1"/>
    <property type="molecule type" value="Genomic_DNA"/>
</dbReference>
<evidence type="ECO:0000313" key="4">
    <source>
        <dbReference type="Proteomes" id="UP000596742"/>
    </source>
</evidence>
<dbReference type="GO" id="GO:0043161">
    <property type="term" value="P:proteasome-mediated ubiquitin-dependent protein catabolic process"/>
    <property type="evidence" value="ECO:0007669"/>
    <property type="project" value="TreeGrafter"/>
</dbReference>
<evidence type="ECO:0000313" key="3">
    <source>
        <dbReference type="EMBL" id="VDI07673.1"/>
    </source>
</evidence>
<reference evidence="3" key="1">
    <citation type="submission" date="2018-11" db="EMBL/GenBank/DDBJ databases">
        <authorList>
            <person name="Alioto T."/>
            <person name="Alioto T."/>
        </authorList>
    </citation>
    <scope>NUCLEOTIDE SEQUENCE</scope>
</reference>
<sequence>MFDVAIKSDGEILFTEIDVNKVQLLSPLGAVETVLDTFHMKPVAIHVNKDNEVIVGLREQGPPFPVHNFTVRQVLIFGNDYLRKNTLEVDKKGNKLFSYTFSIRTDSSNVVYVIDCLDNEENGRVVAVDRNGRLKLIYTGLNESDTFKPDGITVTPSDNIVVSDAENGSLHVLNPKEHLLRLQFISKDLSIENPHSLCIDSEGYLLMF</sequence>
<keyword evidence="1" id="KW-0677">Repeat</keyword>
<dbReference type="Gene3D" id="2.120.10.30">
    <property type="entry name" value="TolB, C-terminal domain"/>
    <property type="match status" value="1"/>
</dbReference>
<dbReference type="OrthoDB" id="6150715at2759"/>
<evidence type="ECO:0000256" key="2">
    <source>
        <dbReference type="PROSITE-ProRule" id="PRU00504"/>
    </source>
</evidence>
<evidence type="ECO:0000256" key="1">
    <source>
        <dbReference type="ARBA" id="ARBA00022737"/>
    </source>
</evidence>
<gene>
    <name evidence="3" type="ORF">MGAL_10B047383</name>
</gene>
<dbReference type="AlphaFoldDB" id="A0A8B6CNC4"/>
<dbReference type="PANTHER" id="PTHR24104">
    <property type="entry name" value="E3 UBIQUITIN-PROTEIN LIGASE NHLRC1-RELATED"/>
    <property type="match status" value="1"/>
</dbReference>